<dbReference type="Proteomes" id="UP001142078">
    <property type="component" value="Unassembled WGS sequence"/>
</dbReference>
<organism evidence="1 2">
    <name type="scientific">Anaerosalibacter massiliensis</name>
    <dbReference type="NCBI Taxonomy" id="1347392"/>
    <lineage>
        <taxon>Bacteria</taxon>
        <taxon>Bacillati</taxon>
        <taxon>Bacillota</taxon>
        <taxon>Tissierellia</taxon>
        <taxon>Tissierellales</taxon>
        <taxon>Sporanaerobacteraceae</taxon>
        <taxon>Anaerosalibacter</taxon>
    </lineage>
</organism>
<name>A0A9X2MKS9_9FIRM</name>
<accession>A0A9X2MKS9</accession>
<evidence type="ECO:0000313" key="2">
    <source>
        <dbReference type="Proteomes" id="UP001142078"/>
    </source>
</evidence>
<sequence>METRMERTKRKKKEKRKRIFKRLIFCSLFVLLYLGLVVTEKSIQELSGENSGNIFFTKLNSGEFNFNYFKNILKKICEKLIK</sequence>
<keyword evidence="2" id="KW-1185">Reference proteome</keyword>
<dbReference type="AlphaFoldDB" id="A0A9X2MKS9"/>
<evidence type="ECO:0000313" key="1">
    <source>
        <dbReference type="EMBL" id="MCR2044967.1"/>
    </source>
</evidence>
<dbReference type="EMBL" id="JANJZL010000010">
    <property type="protein sequence ID" value="MCR2044967.1"/>
    <property type="molecule type" value="Genomic_DNA"/>
</dbReference>
<dbReference type="RefSeq" id="WP_042680793.1">
    <property type="nucleotide sequence ID" value="NZ_CABKTM010000022.1"/>
</dbReference>
<proteinExistence type="predicted"/>
<protein>
    <submittedName>
        <fullName evidence="1">Uncharacterized protein</fullName>
    </submittedName>
</protein>
<comment type="caution">
    <text evidence="1">The sequence shown here is derived from an EMBL/GenBank/DDBJ whole genome shotgun (WGS) entry which is preliminary data.</text>
</comment>
<gene>
    <name evidence="1" type="ORF">NSA23_12715</name>
</gene>
<reference evidence="1" key="1">
    <citation type="submission" date="2022-07" db="EMBL/GenBank/DDBJ databases">
        <title>Enhanced cultured diversity of the mouse gut microbiota enables custom-made synthetic communities.</title>
        <authorList>
            <person name="Afrizal A."/>
        </authorList>
    </citation>
    <scope>NUCLEOTIDE SEQUENCE</scope>
    <source>
        <strain evidence="1">DSM 29482</strain>
    </source>
</reference>